<feature type="compositionally biased region" description="Basic and acidic residues" evidence="25">
    <location>
        <begin position="733"/>
        <end position="763"/>
    </location>
</feature>
<evidence type="ECO:0000256" key="16">
    <source>
        <dbReference type="ARBA" id="ARBA00023163"/>
    </source>
</evidence>
<evidence type="ECO:0000256" key="23">
    <source>
        <dbReference type="PROSITE-ProRule" id="PRU00475"/>
    </source>
</evidence>
<feature type="compositionally biased region" description="Low complexity" evidence="25">
    <location>
        <begin position="318"/>
        <end position="327"/>
    </location>
</feature>
<keyword evidence="4" id="KW-0808">Transferase</keyword>
<keyword evidence="12" id="KW-0805">Transcription regulation</keyword>
<evidence type="ECO:0000256" key="24">
    <source>
        <dbReference type="SAM" id="Coils"/>
    </source>
</evidence>
<dbReference type="GO" id="GO:0140801">
    <property type="term" value="F:histone H2AXY142 kinase activity"/>
    <property type="evidence" value="ECO:0007669"/>
    <property type="project" value="InterPro"/>
</dbReference>
<evidence type="ECO:0000313" key="30">
    <source>
        <dbReference type="EMBL" id="GFR65697.1"/>
    </source>
</evidence>
<dbReference type="PROSITE" id="PS01359">
    <property type="entry name" value="ZF_PHD_1"/>
    <property type="match status" value="1"/>
</dbReference>
<evidence type="ECO:0000256" key="6">
    <source>
        <dbReference type="ARBA" id="ARBA00022741"/>
    </source>
</evidence>
<organism evidence="30 31">
    <name type="scientific">Elysia marginata</name>
    <dbReference type="NCBI Taxonomy" id="1093978"/>
    <lineage>
        <taxon>Eukaryota</taxon>
        <taxon>Metazoa</taxon>
        <taxon>Spiralia</taxon>
        <taxon>Lophotrochozoa</taxon>
        <taxon>Mollusca</taxon>
        <taxon>Gastropoda</taxon>
        <taxon>Heterobranchia</taxon>
        <taxon>Euthyneura</taxon>
        <taxon>Panpulmonata</taxon>
        <taxon>Sacoglossa</taxon>
        <taxon>Placobranchoidea</taxon>
        <taxon>Plakobranchidae</taxon>
        <taxon>Elysia</taxon>
    </lineage>
</organism>
<dbReference type="InterPro" id="IPR047174">
    <property type="entry name" value="BAZ1B"/>
</dbReference>
<dbReference type="GO" id="GO:0006974">
    <property type="term" value="P:DNA damage response"/>
    <property type="evidence" value="ECO:0007669"/>
    <property type="project" value="UniProtKB-KW"/>
</dbReference>
<dbReference type="PROSITE" id="PS50827">
    <property type="entry name" value="DDT"/>
    <property type="match status" value="1"/>
</dbReference>
<dbReference type="GO" id="GO:0090535">
    <property type="term" value="C:WICH complex"/>
    <property type="evidence" value="ECO:0007669"/>
    <property type="project" value="InterPro"/>
</dbReference>
<evidence type="ECO:0000256" key="22">
    <source>
        <dbReference type="PROSITE-ProRule" id="PRU00175"/>
    </source>
</evidence>
<keyword evidence="5" id="KW-0479">Metal-binding</keyword>
<dbReference type="Pfam" id="PF10537">
    <property type="entry name" value="WAC_Acf1_DNA_bd"/>
    <property type="match status" value="1"/>
</dbReference>
<dbReference type="InterPro" id="IPR019786">
    <property type="entry name" value="Zinc_finger_PHD-type_CS"/>
</dbReference>
<feature type="domain" description="WAC" evidence="29">
    <location>
        <begin position="22"/>
        <end position="131"/>
    </location>
</feature>
<feature type="compositionally biased region" description="Pro residues" evidence="25">
    <location>
        <begin position="459"/>
        <end position="468"/>
    </location>
</feature>
<dbReference type="FunFam" id="3.30.40.10:FF:000131">
    <property type="entry name" value="tyrosine-protein kinase BAZ1B isoform X1"/>
    <property type="match status" value="1"/>
</dbReference>
<feature type="region of interest" description="Disordered" evidence="25">
    <location>
        <begin position="1071"/>
        <end position="1105"/>
    </location>
</feature>
<keyword evidence="16" id="KW-0804">Transcription</keyword>
<dbReference type="PROSITE" id="PS50089">
    <property type="entry name" value="ZF_RING_2"/>
    <property type="match status" value="1"/>
</dbReference>
<feature type="compositionally biased region" description="Basic and acidic residues" evidence="25">
    <location>
        <begin position="806"/>
        <end position="831"/>
    </location>
</feature>
<evidence type="ECO:0000256" key="17">
    <source>
        <dbReference type="ARBA" id="ARBA00023242"/>
    </source>
</evidence>
<dbReference type="InterPro" id="IPR018501">
    <property type="entry name" value="DDT_dom"/>
</dbReference>
<dbReference type="InterPro" id="IPR001965">
    <property type="entry name" value="Znf_PHD"/>
</dbReference>
<evidence type="ECO:0000313" key="31">
    <source>
        <dbReference type="Proteomes" id="UP000762676"/>
    </source>
</evidence>
<dbReference type="GO" id="GO:0008270">
    <property type="term" value="F:zinc ion binding"/>
    <property type="evidence" value="ECO:0007669"/>
    <property type="project" value="UniProtKB-KW"/>
</dbReference>
<evidence type="ECO:0000256" key="1">
    <source>
        <dbReference type="ARBA" id="ARBA00001936"/>
    </source>
</evidence>
<accession>A0AAV4EXF0</accession>
<feature type="compositionally biased region" description="Low complexity" evidence="25">
    <location>
        <begin position="447"/>
        <end position="458"/>
    </location>
</feature>
<keyword evidence="10" id="KW-0862">Zinc</keyword>
<dbReference type="SMART" id="SM00571">
    <property type="entry name" value="DDT"/>
    <property type="match status" value="1"/>
</dbReference>
<feature type="domain" description="DDT" evidence="28">
    <location>
        <begin position="590"/>
        <end position="654"/>
    </location>
</feature>
<feature type="region of interest" description="Disordered" evidence="25">
    <location>
        <begin position="213"/>
        <end position="469"/>
    </location>
</feature>
<evidence type="ECO:0000256" key="4">
    <source>
        <dbReference type="ARBA" id="ARBA00022679"/>
    </source>
</evidence>
<evidence type="ECO:0000256" key="19">
    <source>
        <dbReference type="ARBA" id="ARBA00061696"/>
    </source>
</evidence>
<evidence type="ECO:0000256" key="8">
    <source>
        <dbReference type="ARBA" id="ARBA00022771"/>
    </source>
</evidence>
<comment type="catalytic activity">
    <reaction evidence="18">
        <text>L-tyrosyl-[protein] + ATP = O-phospho-L-tyrosyl-[protein] + ADP + H(+)</text>
        <dbReference type="Rhea" id="RHEA:10596"/>
        <dbReference type="Rhea" id="RHEA-COMP:10136"/>
        <dbReference type="Rhea" id="RHEA-COMP:20101"/>
        <dbReference type="ChEBI" id="CHEBI:15378"/>
        <dbReference type="ChEBI" id="CHEBI:30616"/>
        <dbReference type="ChEBI" id="CHEBI:46858"/>
        <dbReference type="ChEBI" id="CHEBI:61978"/>
        <dbReference type="ChEBI" id="CHEBI:456216"/>
        <dbReference type="EC" id="2.7.10.2"/>
    </reaction>
</comment>
<dbReference type="PROSITE" id="PS50016">
    <property type="entry name" value="ZF_PHD_2"/>
    <property type="match status" value="2"/>
</dbReference>
<comment type="subcellular location">
    <subcellularLocation>
        <location evidence="2 23">Nucleus</location>
    </subcellularLocation>
</comment>
<dbReference type="CDD" id="cd15628">
    <property type="entry name" value="PHD_BAZ1B"/>
    <property type="match status" value="1"/>
</dbReference>
<feature type="compositionally biased region" description="Basic and acidic residues" evidence="25">
    <location>
        <begin position="235"/>
        <end position="244"/>
    </location>
</feature>
<comment type="cofactor">
    <cofactor evidence="1">
        <name>Mn(2+)</name>
        <dbReference type="ChEBI" id="CHEBI:29035"/>
    </cofactor>
</comment>
<feature type="compositionally biased region" description="Basic and acidic residues" evidence="25">
    <location>
        <begin position="386"/>
        <end position="410"/>
    </location>
</feature>
<dbReference type="InterPro" id="IPR011011">
    <property type="entry name" value="Znf_FYVE_PHD"/>
</dbReference>
<evidence type="ECO:0000256" key="3">
    <source>
        <dbReference type="ARBA" id="ARBA00011903"/>
    </source>
</evidence>
<feature type="compositionally biased region" description="Low complexity" evidence="25">
    <location>
        <begin position="271"/>
        <end position="287"/>
    </location>
</feature>
<dbReference type="PROSITE" id="PS51136">
    <property type="entry name" value="WAC"/>
    <property type="match status" value="1"/>
</dbReference>
<dbReference type="GO" id="GO:0005524">
    <property type="term" value="F:ATP binding"/>
    <property type="evidence" value="ECO:0007669"/>
    <property type="project" value="UniProtKB-KW"/>
</dbReference>
<evidence type="ECO:0000256" key="11">
    <source>
        <dbReference type="ARBA" id="ARBA00022840"/>
    </source>
</evidence>
<reference evidence="30 31" key="1">
    <citation type="journal article" date="2021" name="Elife">
        <title>Chloroplast acquisition without the gene transfer in kleptoplastic sea slugs, Plakobranchus ocellatus.</title>
        <authorList>
            <person name="Maeda T."/>
            <person name="Takahashi S."/>
            <person name="Yoshida T."/>
            <person name="Shimamura S."/>
            <person name="Takaki Y."/>
            <person name="Nagai Y."/>
            <person name="Toyoda A."/>
            <person name="Suzuki Y."/>
            <person name="Arimoto A."/>
            <person name="Ishii H."/>
            <person name="Satoh N."/>
            <person name="Nishiyama T."/>
            <person name="Hasebe M."/>
            <person name="Maruyama T."/>
            <person name="Minagawa J."/>
            <person name="Obokata J."/>
            <person name="Shigenobu S."/>
        </authorList>
    </citation>
    <scope>NUCLEOTIDE SEQUENCE [LARGE SCALE GENOMIC DNA]</scope>
</reference>
<evidence type="ECO:0000259" key="28">
    <source>
        <dbReference type="PROSITE" id="PS50827"/>
    </source>
</evidence>
<evidence type="ECO:0000256" key="7">
    <source>
        <dbReference type="ARBA" id="ARBA00022763"/>
    </source>
</evidence>
<keyword evidence="9 30" id="KW-0418">Kinase</keyword>
<dbReference type="GO" id="GO:0004715">
    <property type="term" value="F:non-membrane spanning protein tyrosine kinase activity"/>
    <property type="evidence" value="ECO:0007669"/>
    <property type="project" value="UniProtKB-EC"/>
</dbReference>
<evidence type="ECO:0000256" key="2">
    <source>
        <dbReference type="ARBA" id="ARBA00004123"/>
    </source>
</evidence>
<evidence type="ECO:0000259" key="27">
    <source>
        <dbReference type="PROSITE" id="PS50089"/>
    </source>
</evidence>
<evidence type="ECO:0000256" key="15">
    <source>
        <dbReference type="ARBA" id="ARBA00023137"/>
    </source>
</evidence>
<evidence type="ECO:0000259" key="26">
    <source>
        <dbReference type="PROSITE" id="PS50016"/>
    </source>
</evidence>
<keyword evidence="8 22" id="KW-0863">Zinc-finger</keyword>
<evidence type="ECO:0000256" key="20">
    <source>
        <dbReference type="ARBA" id="ARBA00069894"/>
    </source>
</evidence>
<sequence>MPLLGKKVFSTTPMSPQNGTTDAPYLIPHTKERFESKSEFEKRKDLYNQSIWTCRATGHTGLTHEEACKSEQTVMEQLSTQFPKCFEKDVLTLVHHNTISLDTIVDKAWWKINQQFLVGERVNLKVKVADKFIELQNEAKVIHSVPASDLQRIERSPSKDLLRLFVRVSAIRSGTAATSPWIVNSDLVAQYRLVSKFADFFFSPMKVAEAMKKAEENGKKRKLSNGMPGSAAKKLKLDKSGSKDKKVKSAQKKDKDKSAEKKKKKKEKVLNKSSNATPKSSSPSKKSLSGKKKPTSDAVMICSSESEDDISLAKLKPNASADNTASDSDSDVPLYQLAEQTTPKKKKQSADSSDEDIPLSKITPSTPKRKASDTGSKSKKKTTPSKKKEEKGSDKKKATKVNKTEKDKDGKKKKNKITPKNKDGLKQVTLYDLTKKGKLQHAGSIQTTPKKSSPAKTPKSPPKPPPTPAIVRRLLSMKQDSIREKMLYSGLLKKAVGVLSPAQVKVLPDKLRTALENKKHLMEEKERMAKMNPQELEAYIKEKKARAKQAQKQRLLQKLRDQRKRFEDMDLQLTPLPTAKLVPTPDGFPNSLFGEVAMVTEFINCYSGLLMPDSEYPIYTDALMKALVGGASGFTYLSRVLNVLLQTLLQDQIAKPEEYVKLLEESEFFELDVEKKLSVLRALCLQVLGTDAVQDYMIEQQGKAGQLTKQKVLEMREMAAQKKSEKQNNAAADNKDKADKKTENEESKKQKDEKQTNDEKMSKDGSLSILSFYGKEAKDSGTDDNADESKDWGSIVKSRRILAAKAAEEKERKERERAAQREKEYEEERQKERLRKKSDQIVEAINLARMVLRQEPIGTDRNHDRYWVFTNTTPGLYVEKGWMGEEVNYKVPKPDGAVGDPMSESEEEETSTSQTGTTPLKVVYKTKRHVIETSMPHAGQNLWFTYRSQKDVDGLLKSLHPQGIRESLLKKEIKARYDDLLRAIIQAQRTNLALRDCDGEKEMVEGFKKELTDMELRLRNGGLGGVTDYEKFEARITGATDIAVMGECLLEVKEGILEKFLQGFMRPVVKSDVKEEEESEEEEEEETQGEESDEKPKEKEHKREKAVREWKEAIETCQTMSRLHVLMVILDSCIKWEKSAENAKCKICRKKCDDHKLLLCDECNQAFHMYCLRPAITKLPTGDWFCPACKPRQRQVRPADLESDSEEEEKEEACRICGGRDKLIYCSKCPAAFHPQCHDPPLRHPPRGVWECSDCRSGVSGRRKGKLSRKGKSCDCLYDVDPWPDSEVYSCMLVVEKQLRDLLAKVLPDWTYYRTVLDKEGETSSSSESGRRRSRNK</sequence>
<evidence type="ECO:0000259" key="29">
    <source>
        <dbReference type="PROSITE" id="PS51136"/>
    </source>
</evidence>
<dbReference type="InterPro" id="IPR047256">
    <property type="entry name" value="BAZ1B_PHD"/>
</dbReference>
<feature type="domain" description="RING-type" evidence="27">
    <location>
        <begin position="1145"/>
        <end position="1190"/>
    </location>
</feature>
<dbReference type="InterPro" id="IPR013083">
    <property type="entry name" value="Znf_RING/FYVE/PHD"/>
</dbReference>
<feature type="region of interest" description="Disordered" evidence="25">
    <location>
        <begin position="893"/>
        <end position="916"/>
    </location>
</feature>
<dbReference type="InterPro" id="IPR013136">
    <property type="entry name" value="WSTF_Acf1_Cbp146"/>
</dbReference>
<feature type="region of interest" description="Disordered" evidence="25">
    <location>
        <begin position="806"/>
        <end position="834"/>
    </location>
</feature>
<feature type="compositionally biased region" description="Polar residues" evidence="25">
    <location>
        <begin position="9"/>
        <end position="21"/>
    </location>
</feature>
<evidence type="ECO:0000256" key="5">
    <source>
        <dbReference type="ARBA" id="ARBA00022723"/>
    </source>
</evidence>
<evidence type="ECO:0000256" key="9">
    <source>
        <dbReference type="ARBA" id="ARBA00022777"/>
    </source>
</evidence>
<evidence type="ECO:0000256" key="21">
    <source>
        <dbReference type="ARBA" id="ARBA00076449"/>
    </source>
</evidence>
<feature type="region of interest" description="Disordered" evidence="25">
    <location>
        <begin position="1"/>
        <end position="24"/>
    </location>
</feature>
<keyword evidence="6" id="KW-0547">Nucleotide-binding</keyword>
<dbReference type="InterPro" id="IPR001841">
    <property type="entry name" value="Znf_RING"/>
</dbReference>
<evidence type="ECO:0000256" key="10">
    <source>
        <dbReference type="ARBA" id="ARBA00022833"/>
    </source>
</evidence>
<dbReference type="PANTHER" id="PTHR46802:SF1">
    <property type="entry name" value="TYROSINE-PROTEIN KINASE BAZ1B"/>
    <property type="match status" value="1"/>
</dbReference>
<dbReference type="Pfam" id="PF15612">
    <property type="entry name" value="WHIM1"/>
    <property type="match status" value="1"/>
</dbReference>
<dbReference type="Gene3D" id="3.30.40.10">
    <property type="entry name" value="Zinc/RING finger domain, C3HC4 (zinc finger)"/>
    <property type="match status" value="2"/>
</dbReference>
<proteinExistence type="inferred from homology"/>
<dbReference type="GO" id="GO:0042393">
    <property type="term" value="F:histone binding"/>
    <property type="evidence" value="ECO:0007669"/>
    <property type="project" value="TreeGrafter"/>
</dbReference>
<gene>
    <name evidence="30" type="ORF">ElyMa_005538000</name>
</gene>
<dbReference type="InterPro" id="IPR028942">
    <property type="entry name" value="WHIM1_dom"/>
</dbReference>
<evidence type="ECO:0000256" key="18">
    <source>
        <dbReference type="ARBA" id="ARBA00051245"/>
    </source>
</evidence>
<name>A0AAV4EXF0_9GAST</name>
<comment type="caution">
    <text evidence="30">The sequence shown here is derived from an EMBL/GenBank/DDBJ whole genome shotgun (WGS) entry which is preliminary data.</text>
</comment>
<keyword evidence="11" id="KW-0067">ATP-binding</keyword>
<feature type="coiled-coil region" evidence="24">
    <location>
        <begin position="511"/>
        <end position="572"/>
    </location>
</feature>
<dbReference type="EC" id="2.7.10.2" evidence="3"/>
<dbReference type="Pfam" id="PF00628">
    <property type="entry name" value="PHD"/>
    <property type="match status" value="2"/>
</dbReference>
<evidence type="ECO:0000256" key="12">
    <source>
        <dbReference type="ARBA" id="ARBA00023015"/>
    </source>
</evidence>
<keyword evidence="14" id="KW-0103">Bromodomain</keyword>
<keyword evidence="13 24" id="KW-0175">Coiled coil</keyword>
<dbReference type="InterPro" id="IPR019787">
    <property type="entry name" value="Znf_PHD-finger"/>
</dbReference>
<dbReference type="SMART" id="SM00249">
    <property type="entry name" value="PHD"/>
    <property type="match status" value="2"/>
</dbReference>
<protein>
    <recommendedName>
        <fullName evidence="20">Tyrosine-protein kinase BAZ1B</fullName>
        <ecNumber evidence="3">2.7.10.2</ecNumber>
    </recommendedName>
    <alternativeName>
        <fullName evidence="21">Bromodomain adjacent to zinc finger domain protein 1B</fullName>
    </alternativeName>
</protein>
<dbReference type="Proteomes" id="UP000762676">
    <property type="component" value="Unassembled WGS sequence"/>
</dbReference>
<feature type="domain" description="PHD-type" evidence="26">
    <location>
        <begin position="1142"/>
        <end position="1192"/>
    </location>
</feature>
<keyword evidence="7" id="KW-0227">DNA damage</keyword>
<evidence type="ECO:0000256" key="14">
    <source>
        <dbReference type="ARBA" id="ARBA00023117"/>
    </source>
</evidence>
<dbReference type="EMBL" id="BMAT01011047">
    <property type="protein sequence ID" value="GFR65697.1"/>
    <property type="molecule type" value="Genomic_DNA"/>
</dbReference>
<dbReference type="PANTHER" id="PTHR46802">
    <property type="entry name" value="TYROSINE-PROTEIN KINASE BAZ1B"/>
    <property type="match status" value="1"/>
</dbReference>
<dbReference type="SUPFAM" id="SSF57903">
    <property type="entry name" value="FYVE/PHD zinc finger"/>
    <property type="match status" value="2"/>
</dbReference>
<comment type="similarity">
    <text evidence="19">Belongs to the WAL family. BAZ1B subfamily.</text>
</comment>
<keyword evidence="17 23" id="KW-0539">Nucleus</keyword>
<feature type="compositionally biased region" description="Acidic residues" evidence="25">
    <location>
        <begin position="1074"/>
        <end position="1093"/>
    </location>
</feature>
<feature type="region of interest" description="Disordered" evidence="25">
    <location>
        <begin position="719"/>
        <end position="766"/>
    </location>
</feature>
<feature type="compositionally biased region" description="Basic and acidic residues" evidence="25">
    <location>
        <begin position="1094"/>
        <end position="1105"/>
    </location>
</feature>
<dbReference type="InterPro" id="IPR028941">
    <property type="entry name" value="WHIM2_dom"/>
</dbReference>
<evidence type="ECO:0000256" key="13">
    <source>
        <dbReference type="ARBA" id="ARBA00023054"/>
    </source>
</evidence>
<evidence type="ECO:0000256" key="25">
    <source>
        <dbReference type="SAM" id="MobiDB-lite"/>
    </source>
</evidence>
<keyword evidence="31" id="KW-1185">Reference proteome</keyword>
<dbReference type="Pfam" id="PF15613">
    <property type="entry name" value="WSD"/>
    <property type="match status" value="1"/>
</dbReference>
<feature type="domain" description="PHD-type" evidence="26">
    <location>
        <begin position="1211"/>
        <end position="1258"/>
    </location>
</feature>
<keyword evidence="15" id="KW-0829">Tyrosine-protein kinase</keyword>